<gene>
    <name evidence="2" type="ORF">BHS09_24780</name>
</gene>
<dbReference type="AlphaFoldDB" id="A0AAE6G2V4"/>
<evidence type="ECO:0000313" key="2">
    <source>
        <dbReference type="EMBL" id="QDE69933.1"/>
    </source>
</evidence>
<dbReference type="Gene3D" id="3.40.50.720">
    <property type="entry name" value="NAD(P)-binding Rossmann-like Domain"/>
    <property type="match status" value="1"/>
</dbReference>
<dbReference type="PANTHER" id="PTHR45458">
    <property type="entry name" value="SHORT-CHAIN DEHYDROGENASE/REDUCTASE SDR"/>
    <property type="match status" value="1"/>
</dbReference>
<evidence type="ECO:0000313" key="3">
    <source>
        <dbReference type="Proteomes" id="UP000320179"/>
    </source>
</evidence>
<evidence type="ECO:0008006" key="4">
    <source>
        <dbReference type="Google" id="ProtNLM"/>
    </source>
</evidence>
<dbReference type="InterPro" id="IPR036291">
    <property type="entry name" value="NAD(P)-bd_dom_sf"/>
</dbReference>
<accession>A0AAE6G2V4</accession>
<dbReference type="InterPro" id="IPR052184">
    <property type="entry name" value="SDR_enzymes"/>
</dbReference>
<dbReference type="Pfam" id="PF00106">
    <property type="entry name" value="adh_short"/>
    <property type="match status" value="1"/>
</dbReference>
<comment type="similarity">
    <text evidence="1">Belongs to the short-chain dehydrogenases/reductases (SDR) family.</text>
</comment>
<dbReference type="InterPro" id="IPR002347">
    <property type="entry name" value="SDR_fam"/>
</dbReference>
<protein>
    <recommendedName>
        <fullName evidence="4">Short-chain dehydrogenase</fullName>
    </recommendedName>
</protein>
<dbReference type="GO" id="GO:0016616">
    <property type="term" value="F:oxidoreductase activity, acting on the CH-OH group of donors, NAD or NADP as acceptor"/>
    <property type="evidence" value="ECO:0007669"/>
    <property type="project" value="TreeGrafter"/>
</dbReference>
<dbReference type="PANTHER" id="PTHR45458:SF1">
    <property type="entry name" value="SHORT CHAIN DEHYDROGENASE"/>
    <property type="match status" value="1"/>
</dbReference>
<proteinExistence type="inferred from homology"/>
<reference evidence="2 3" key="1">
    <citation type="journal article" date="2019" name="Science">
        <title>Social genes are selection hotspots in kin groups of a soil microbe.</title>
        <authorList>
            <person name="Wielgoss S."/>
            <person name="Wolfensberger R."/>
            <person name="Sun L."/>
            <person name="Fiegna F."/>
            <person name="Velicer G.J."/>
        </authorList>
    </citation>
    <scope>NUCLEOTIDE SEQUENCE [LARGE SCALE GENOMIC DNA]</scope>
    <source>
        <strain evidence="2 3">MC3.5.9c15</strain>
    </source>
</reference>
<dbReference type="RefSeq" id="WP_140799356.1">
    <property type="nucleotide sequence ID" value="NZ_CP017173.1"/>
</dbReference>
<organism evidence="2 3">
    <name type="scientific">Myxococcus xanthus</name>
    <dbReference type="NCBI Taxonomy" id="34"/>
    <lineage>
        <taxon>Bacteria</taxon>
        <taxon>Pseudomonadati</taxon>
        <taxon>Myxococcota</taxon>
        <taxon>Myxococcia</taxon>
        <taxon>Myxococcales</taxon>
        <taxon>Cystobacterineae</taxon>
        <taxon>Myxococcaceae</taxon>
        <taxon>Myxococcus</taxon>
    </lineage>
</organism>
<sequence>MNVVITGANRGIGLELVRQCRSRGDVVHAGVRAPVHAAELTGLIRGAGGRLHVHTLDVADPASVRAFAMGLPGPVHLLINNAGVRSRPDELSDLDGDDLTRTFQVNAVAALRVTVALLPQLRAAGGAKVANLSSNLGSIADNSWGGAYGYRMSKAALNMATRSLGHDLKEDGILAFALSPGWVQTDMGGSEAPTAVDTSVAGLLAVLSRLRPEDSGGFFDFEGKCIPW</sequence>
<dbReference type="SUPFAM" id="SSF51735">
    <property type="entry name" value="NAD(P)-binding Rossmann-fold domains"/>
    <property type="match status" value="1"/>
</dbReference>
<dbReference type="PRINTS" id="PR00081">
    <property type="entry name" value="GDHRDH"/>
</dbReference>
<evidence type="ECO:0000256" key="1">
    <source>
        <dbReference type="RuleBase" id="RU000363"/>
    </source>
</evidence>
<name>A0AAE6G2V4_MYXXA</name>
<dbReference type="EMBL" id="CP017174">
    <property type="protein sequence ID" value="QDE69933.1"/>
    <property type="molecule type" value="Genomic_DNA"/>
</dbReference>
<dbReference type="CDD" id="cd05325">
    <property type="entry name" value="carb_red_sniffer_like_SDR_c"/>
    <property type="match status" value="1"/>
</dbReference>
<dbReference type="Proteomes" id="UP000320179">
    <property type="component" value="Chromosome"/>
</dbReference>
<dbReference type="PRINTS" id="PR00080">
    <property type="entry name" value="SDRFAMILY"/>
</dbReference>